<protein>
    <recommendedName>
        <fullName evidence="1">Carboxymuconolactone decarboxylase-like domain-containing protein</fullName>
    </recommendedName>
</protein>
<dbReference type="PANTHER" id="PTHR33930">
    <property type="entry name" value="ALKYL HYDROPEROXIDE REDUCTASE AHPD"/>
    <property type="match status" value="1"/>
</dbReference>
<dbReference type="Gene3D" id="1.20.1290.10">
    <property type="entry name" value="AhpD-like"/>
    <property type="match status" value="1"/>
</dbReference>
<organism evidence="2 3">
    <name type="scientific">Starkeya nomas</name>
    <dbReference type="NCBI Taxonomy" id="2666134"/>
    <lineage>
        <taxon>Bacteria</taxon>
        <taxon>Pseudomonadati</taxon>
        <taxon>Pseudomonadota</taxon>
        <taxon>Alphaproteobacteria</taxon>
        <taxon>Hyphomicrobiales</taxon>
        <taxon>Xanthobacteraceae</taxon>
        <taxon>Starkeya</taxon>
    </lineage>
</organism>
<dbReference type="Pfam" id="PF02627">
    <property type="entry name" value="CMD"/>
    <property type="match status" value="1"/>
</dbReference>
<accession>A0A5S9PWC3</accession>
<dbReference type="InterPro" id="IPR003779">
    <property type="entry name" value="CMD-like"/>
</dbReference>
<evidence type="ECO:0000259" key="1">
    <source>
        <dbReference type="Pfam" id="PF02627"/>
    </source>
</evidence>
<dbReference type="PANTHER" id="PTHR33930:SF2">
    <property type="entry name" value="BLR3452 PROTEIN"/>
    <property type="match status" value="1"/>
</dbReference>
<dbReference type="RefSeq" id="WP_159600626.1">
    <property type="nucleotide sequence ID" value="NZ_CACSAS010000001.1"/>
</dbReference>
<dbReference type="AlphaFoldDB" id="A0A5S9PWC3"/>
<dbReference type="GO" id="GO:0051920">
    <property type="term" value="F:peroxiredoxin activity"/>
    <property type="evidence" value="ECO:0007669"/>
    <property type="project" value="InterPro"/>
</dbReference>
<sequence length="117" mass="12099">MASTENITLELKAMNQRFSALAKAAPQTMVAYRSLMMEASKPGLLPAKLKELVAVAIAVHQGCGDCILFHVANAAGHGASREELAEVLAVSIEMGGGPSTVYAGRALEAFDALAGKA</sequence>
<gene>
    <name evidence="2" type="ORF">STARVERO_03670</name>
</gene>
<dbReference type="Proteomes" id="UP000433050">
    <property type="component" value="Unassembled WGS sequence"/>
</dbReference>
<dbReference type="InterPro" id="IPR029032">
    <property type="entry name" value="AhpD-like"/>
</dbReference>
<feature type="domain" description="Carboxymuconolactone decarboxylase-like" evidence="1">
    <location>
        <begin position="26"/>
        <end position="108"/>
    </location>
</feature>
<dbReference type="SUPFAM" id="SSF69118">
    <property type="entry name" value="AhpD-like"/>
    <property type="match status" value="1"/>
</dbReference>
<proteinExistence type="predicted"/>
<dbReference type="InterPro" id="IPR004675">
    <property type="entry name" value="AhpD_core"/>
</dbReference>
<evidence type="ECO:0000313" key="3">
    <source>
        <dbReference type="Proteomes" id="UP000433050"/>
    </source>
</evidence>
<reference evidence="2 3" key="1">
    <citation type="submission" date="2019-12" db="EMBL/GenBank/DDBJ databases">
        <authorList>
            <person name="Reyes-Prieto M."/>
        </authorList>
    </citation>
    <scope>NUCLEOTIDE SEQUENCE [LARGE SCALE GENOMIC DNA]</scope>
    <source>
        <strain evidence="2">HF14-78462</strain>
    </source>
</reference>
<dbReference type="EMBL" id="CACSAS010000001">
    <property type="protein sequence ID" value="CAA0108930.1"/>
    <property type="molecule type" value="Genomic_DNA"/>
</dbReference>
<evidence type="ECO:0000313" key="2">
    <source>
        <dbReference type="EMBL" id="CAA0108930.1"/>
    </source>
</evidence>
<name>A0A5S9PWC3_9HYPH</name>
<dbReference type="NCBIfam" id="TIGR00778">
    <property type="entry name" value="ahpD_dom"/>
    <property type="match status" value="1"/>
</dbReference>
<keyword evidence="3" id="KW-1185">Reference proteome</keyword>